<dbReference type="InterPro" id="IPR051257">
    <property type="entry name" value="Diverse_CBS-Domain"/>
</dbReference>
<evidence type="ECO:0000259" key="3">
    <source>
        <dbReference type="PROSITE" id="PS51371"/>
    </source>
</evidence>
<dbReference type="GO" id="GO:0016853">
    <property type="term" value="F:isomerase activity"/>
    <property type="evidence" value="ECO:0007669"/>
    <property type="project" value="UniProtKB-KW"/>
</dbReference>
<dbReference type="PANTHER" id="PTHR43080">
    <property type="entry name" value="CBS DOMAIN-CONTAINING PROTEIN CBSX3, MITOCHONDRIAL"/>
    <property type="match status" value="1"/>
</dbReference>
<dbReference type="AlphaFoldDB" id="A0A518K4X2"/>
<evidence type="ECO:0000256" key="2">
    <source>
        <dbReference type="PROSITE-ProRule" id="PRU00703"/>
    </source>
</evidence>
<dbReference type="SUPFAM" id="SSF54631">
    <property type="entry name" value="CBS-domain pair"/>
    <property type="match status" value="1"/>
</dbReference>
<dbReference type="Pfam" id="PF00571">
    <property type="entry name" value="CBS"/>
    <property type="match status" value="2"/>
</dbReference>
<protein>
    <submittedName>
        <fullName evidence="4">D-arabinose 5-phosphate isomerase</fullName>
    </submittedName>
</protein>
<evidence type="ECO:0000313" key="5">
    <source>
        <dbReference type="Proteomes" id="UP000316426"/>
    </source>
</evidence>
<proteinExistence type="predicted"/>
<evidence type="ECO:0000256" key="1">
    <source>
        <dbReference type="ARBA" id="ARBA00023122"/>
    </source>
</evidence>
<reference evidence="4 5" key="1">
    <citation type="submission" date="2019-02" db="EMBL/GenBank/DDBJ databases">
        <title>Deep-cultivation of Planctomycetes and their phenomic and genomic characterization uncovers novel biology.</title>
        <authorList>
            <person name="Wiegand S."/>
            <person name="Jogler M."/>
            <person name="Boedeker C."/>
            <person name="Pinto D."/>
            <person name="Vollmers J."/>
            <person name="Rivas-Marin E."/>
            <person name="Kohn T."/>
            <person name="Peeters S.H."/>
            <person name="Heuer A."/>
            <person name="Rast P."/>
            <person name="Oberbeckmann S."/>
            <person name="Bunk B."/>
            <person name="Jeske O."/>
            <person name="Meyerdierks A."/>
            <person name="Storesund J.E."/>
            <person name="Kallscheuer N."/>
            <person name="Luecker S."/>
            <person name="Lage O.M."/>
            <person name="Pohl T."/>
            <person name="Merkel B.J."/>
            <person name="Hornburger P."/>
            <person name="Mueller R.-W."/>
            <person name="Bruemmer F."/>
            <person name="Labrenz M."/>
            <person name="Spormann A.M."/>
            <person name="Op den Camp H."/>
            <person name="Overmann J."/>
            <person name="Amann R."/>
            <person name="Jetten M.S.M."/>
            <person name="Mascher T."/>
            <person name="Medema M.H."/>
            <person name="Devos D.P."/>
            <person name="Kaster A.-K."/>
            <person name="Ovreas L."/>
            <person name="Rohde M."/>
            <person name="Galperin M.Y."/>
            <person name="Jogler C."/>
        </authorList>
    </citation>
    <scope>NUCLEOTIDE SEQUENCE [LARGE SCALE GENOMIC DNA]</scope>
    <source>
        <strain evidence="4 5">Spa11</strain>
    </source>
</reference>
<sequence length="156" mass="16846">MDFKLSLQSETIRSVYPEGPVAVEPAMTVADAIVLMQNQKVAAILVCESDRLVGVFTERDVLRLLADKADLSQPIGTVMSGDPATVTDSDTLGEAIARMAEGGYRHLPIVSSIHPTEATGMVDVRGVMRYLVEHFPNTIYNLSPKSSRATAEREGA</sequence>
<dbReference type="Gene3D" id="3.10.580.10">
    <property type="entry name" value="CBS-domain"/>
    <property type="match status" value="1"/>
</dbReference>
<keyword evidence="1 2" id="KW-0129">CBS domain</keyword>
<keyword evidence="5" id="KW-1185">Reference proteome</keyword>
<keyword evidence="4" id="KW-0413">Isomerase</keyword>
<accession>A0A518K4X2</accession>
<name>A0A518K4X2_9BACT</name>
<dbReference type="PROSITE" id="PS51371">
    <property type="entry name" value="CBS"/>
    <property type="match status" value="2"/>
</dbReference>
<evidence type="ECO:0000313" key="4">
    <source>
        <dbReference type="EMBL" id="QDV72844.1"/>
    </source>
</evidence>
<dbReference type="RefSeq" id="WP_145108810.1">
    <property type="nucleotide sequence ID" value="NZ_CP036349.1"/>
</dbReference>
<dbReference type="Proteomes" id="UP000316426">
    <property type="component" value="Chromosome"/>
</dbReference>
<dbReference type="KEGG" id="bmei:Spa11_10270"/>
<dbReference type="EMBL" id="CP036349">
    <property type="protein sequence ID" value="QDV72844.1"/>
    <property type="molecule type" value="Genomic_DNA"/>
</dbReference>
<feature type="domain" description="CBS" evidence="3">
    <location>
        <begin position="15"/>
        <end position="71"/>
    </location>
</feature>
<organism evidence="4 5">
    <name type="scientific">Botrimarina mediterranea</name>
    <dbReference type="NCBI Taxonomy" id="2528022"/>
    <lineage>
        <taxon>Bacteria</taxon>
        <taxon>Pseudomonadati</taxon>
        <taxon>Planctomycetota</taxon>
        <taxon>Planctomycetia</taxon>
        <taxon>Pirellulales</taxon>
        <taxon>Lacipirellulaceae</taxon>
        <taxon>Botrimarina</taxon>
    </lineage>
</organism>
<gene>
    <name evidence="4" type="ORF">Spa11_10270</name>
</gene>
<dbReference type="InterPro" id="IPR046342">
    <property type="entry name" value="CBS_dom_sf"/>
</dbReference>
<dbReference type="InterPro" id="IPR000644">
    <property type="entry name" value="CBS_dom"/>
</dbReference>
<dbReference type="SMART" id="SM00116">
    <property type="entry name" value="CBS"/>
    <property type="match status" value="2"/>
</dbReference>
<dbReference type="PANTHER" id="PTHR43080:SF2">
    <property type="entry name" value="CBS DOMAIN-CONTAINING PROTEIN"/>
    <property type="match status" value="1"/>
</dbReference>
<feature type="domain" description="CBS" evidence="3">
    <location>
        <begin position="79"/>
        <end position="139"/>
    </location>
</feature>